<dbReference type="InterPro" id="IPR011051">
    <property type="entry name" value="RmlC_Cupin_sf"/>
</dbReference>
<dbReference type="GO" id="GO:0016746">
    <property type="term" value="F:acyltransferase activity"/>
    <property type="evidence" value="ECO:0007669"/>
    <property type="project" value="UniProtKB-KW"/>
</dbReference>
<evidence type="ECO:0000256" key="4">
    <source>
        <dbReference type="ARBA" id="ARBA00023315"/>
    </source>
</evidence>
<proteinExistence type="inferred from homology"/>
<evidence type="ECO:0000256" key="1">
    <source>
        <dbReference type="ARBA" id="ARBA00007274"/>
    </source>
</evidence>
<dbReference type="PANTHER" id="PTHR43300:SF4">
    <property type="entry name" value="ACYL-[ACYL-CARRIER-PROTEIN]--UDP-N-ACETYLGLUCOSAMINE O-ACYLTRANSFERASE"/>
    <property type="match status" value="1"/>
</dbReference>
<dbReference type="InterPro" id="IPR018357">
    <property type="entry name" value="Hexapep_transf_CS"/>
</dbReference>
<gene>
    <name evidence="6" type="ORF">KAM343_14800</name>
</gene>
<dbReference type="Pfam" id="PF05523">
    <property type="entry name" value="FdtA"/>
    <property type="match status" value="1"/>
</dbReference>
<evidence type="ECO:0000256" key="3">
    <source>
        <dbReference type="ARBA" id="ARBA00022737"/>
    </source>
</evidence>
<dbReference type="Gene3D" id="2.160.10.10">
    <property type="entry name" value="Hexapeptide repeat proteins"/>
    <property type="match status" value="1"/>
</dbReference>
<protein>
    <submittedName>
        <fullName evidence="6">Isomerase</fullName>
    </submittedName>
</protein>
<dbReference type="Gene3D" id="2.60.120.10">
    <property type="entry name" value="Jelly Rolls"/>
    <property type="match status" value="1"/>
</dbReference>
<dbReference type="CDD" id="cd20292">
    <property type="entry name" value="cupin_QdtA-like"/>
    <property type="match status" value="1"/>
</dbReference>
<dbReference type="PROSITE" id="PS00101">
    <property type="entry name" value="HEXAPEP_TRANSFERASES"/>
    <property type="match status" value="1"/>
</dbReference>
<organism evidence="6 7">
    <name type="scientific">Aeromonas caviae</name>
    <name type="common">Aeromonas punctata</name>
    <dbReference type="NCBI Taxonomy" id="648"/>
    <lineage>
        <taxon>Bacteria</taxon>
        <taxon>Pseudomonadati</taxon>
        <taxon>Pseudomonadota</taxon>
        <taxon>Gammaproteobacteria</taxon>
        <taxon>Aeromonadales</taxon>
        <taxon>Aeromonadaceae</taxon>
        <taxon>Aeromonas</taxon>
    </lineage>
</organism>
<keyword evidence="6" id="KW-0413">Isomerase</keyword>
<dbReference type="EMBL" id="BPNI01000021">
    <property type="protein sequence ID" value="GJA40684.1"/>
    <property type="molecule type" value="Genomic_DNA"/>
</dbReference>
<dbReference type="InterPro" id="IPR014710">
    <property type="entry name" value="RmlC-like_jellyroll"/>
</dbReference>
<dbReference type="AlphaFoldDB" id="A0AAV4YHZ4"/>
<dbReference type="Pfam" id="PF00132">
    <property type="entry name" value="Hexapep"/>
    <property type="match status" value="2"/>
</dbReference>
<name>A0AAV4YHZ4_AERCA</name>
<dbReference type="GO" id="GO:0016853">
    <property type="term" value="F:isomerase activity"/>
    <property type="evidence" value="ECO:0007669"/>
    <property type="project" value="UniProtKB-KW"/>
</dbReference>
<keyword evidence="3" id="KW-0677">Repeat</keyword>
<comment type="similarity">
    <text evidence="1">Belongs to the transferase hexapeptide repeat family.</text>
</comment>
<dbReference type="PANTHER" id="PTHR43300">
    <property type="entry name" value="ACETYLTRANSFERASE"/>
    <property type="match status" value="1"/>
</dbReference>
<evidence type="ECO:0000259" key="5">
    <source>
        <dbReference type="Pfam" id="PF05523"/>
    </source>
</evidence>
<feature type="domain" description="Sugar 3,4-ketoisomerase QdtA cupin" evidence="5">
    <location>
        <begin position="193"/>
        <end position="320"/>
    </location>
</feature>
<keyword evidence="4" id="KW-0012">Acyltransferase</keyword>
<accession>A0AAV4YHZ4</accession>
<dbReference type="InterPro" id="IPR001451">
    <property type="entry name" value="Hexapep"/>
</dbReference>
<sequence length="324" mass="35747">MIFQPNNKKSISIFYKGMNMIHVLSDVQSKNVGDDTNIWQFCVVLPGAVIGKSCNICANSFVENDVVIGDNVTIKSGVQLWDGIRIGDNVFIGPNVTFTNDKNPRSKSYPEEYLKTEVNKGASIGANATVLPGVTIGANAMVGAGAVVTRNVPENAIVMGNPATIKGYVSAKTKTIASNDVFDVTFEKSKVKGVTLHKFKLVNDMRGNLSVGEFEKEIPFTPKRYFTVFGVPNKEVRGEHAHKECQQFLICVSGSCNVLVDDGENREEYLLDCPNKGIYLPAMTWGVQYKYSPDAVLLVFASHNYDANDYIREYQSFIELSKQK</sequence>
<dbReference type="CDD" id="cd03358">
    <property type="entry name" value="LbH_WxcM_N_like"/>
    <property type="match status" value="1"/>
</dbReference>
<dbReference type="SUPFAM" id="SSF51161">
    <property type="entry name" value="Trimeric LpxA-like enzymes"/>
    <property type="match status" value="1"/>
</dbReference>
<dbReference type="InterPro" id="IPR050179">
    <property type="entry name" value="Trans_hexapeptide_repeat"/>
</dbReference>
<comment type="caution">
    <text evidence="6">The sequence shown here is derived from an EMBL/GenBank/DDBJ whole genome shotgun (WGS) entry which is preliminary data.</text>
</comment>
<evidence type="ECO:0000256" key="2">
    <source>
        <dbReference type="ARBA" id="ARBA00022679"/>
    </source>
</evidence>
<dbReference type="Proteomes" id="UP000886939">
    <property type="component" value="Unassembled WGS sequence"/>
</dbReference>
<dbReference type="InterPro" id="IPR011004">
    <property type="entry name" value="Trimer_LpxA-like_sf"/>
</dbReference>
<reference evidence="6" key="1">
    <citation type="submission" date="2021-07" db="EMBL/GenBank/DDBJ databases">
        <title>Draft genome sequence of carbapenem-resistant Aeromonas spp. in Japan.</title>
        <authorList>
            <person name="Maehana S."/>
            <person name="Suzuki M."/>
            <person name="Kitasato H."/>
        </authorList>
    </citation>
    <scope>NUCLEOTIDE SEQUENCE</scope>
    <source>
        <strain evidence="6">KAM343</strain>
    </source>
</reference>
<keyword evidence="2" id="KW-0808">Transferase</keyword>
<dbReference type="InterPro" id="IPR008894">
    <property type="entry name" value="QdtA_cupin_dom"/>
</dbReference>
<evidence type="ECO:0000313" key="6">
    <source>
        <dbReference type="EMBL" id="GJA40684.1"/>
    </source>
</evidence>
<dbReference type="SUPFAM" id="SSF51182">
    <property type="entry name" value="RmlC-like cupins"/>
    <property type="match status" value="1"/>
</dbReference>
<evidence type="ECO:0000313" key="7">
    <source>
        <dbReference type="Proteomes" id="UP000886939"/>
    </source>
</evidence>